<evidence type="ECO:0000313" key="9">
    <source>
        <dbReference type="Proteomes" id="UP001154265"/>
    </source>
</evidence>
<comment type="pathway">
    <text evidence="5">Cofactor metabolism; pyridoxal 5'-phosphate salvage; pyridoxal 5'-phosphate from pyridoxamine 5'-phosphate: step 1/1.</text>
</comment>
<comment type="catalytic activity">
    <reaction evidence="5">
        <text>pyridoxamine 5'-phosphate + O2 + H2O = pyridoxal 5'-phosphate + H2O2 + NH4(+)</text>
        <dbReference type="Rhea" id="RHEA:15817"/>
        <dbReference type="ChEBI" id="CHEBI:15377"/>
        <dbReference type="ChEBI" id="CHEBI:15379"/>
        <dbReference type="ChEBI" id="CHEBI:16240"/>
        <dbReference type="ChEBI" id="CHEBI:28938"/>
        <dbReference type="ChEBI" id="CHEBI:58451"/>
        <dbReference type="ChEBI" id="CHEBI:597326"/>
        <dbReference type="EC" id="1.4.3.5"/>
    </reaction>
</comment>
<feature type="binding site" evidence="5">
    <location>
        <begin position="192"/>
        <end position="194"/>
    </location>
    <ligand>
        <name>substrate</name>
    </ligand>
</feature>
<feature type="binding site" evidence="5">
    <location>
        <position position="132"/>
    </location>
    <ligand>
        <name>substrate</name>
    </ligand>
</feature>
<dbReference type="InterPro" id="IPR000659">
    <property type="entry name" value="Pyridox_Oxase"/>
</dbReference>
<dbReference type="InterPro" id="IPR019576">
    <property type="entry name" value="Pyridoxamine_oxidase_dimer_C"/>
</dbReference>
<dbReference type="NCBIfam" id="NF004231">
    <property type="entry name" value="PRK05679.1"/>
    <property type="match status" value="1"/>
</dbReference>
<dbReference type="PANTHER" id="PTHR10851:SF0">
    <property type="entry name" value="PYRIDOXINE-5'-PHOSPHATE OXIDASE"/>
    <property type="match status" value="1"/>
</dbReference>
<dbReference type="EMBL" id="JAKKUT010000002">
    <property type="protein sequence ID" value="MDG2990301.1"/>
    <property type="molecule type" value="Genomic_DNA"/>
</dbReference>
<keyword evidence="2 5" id="KW-0285">Flavoprotein</keyword>
<dbReference type="PANTHER" id="PTHR10851">
    <property type="entry name" value="PYRIDOXINE-5-PHOSPHATE OXIDASE"/>
    <property type="match status" value="1"/>
</dbReference>
<feature type="domain" description="Pyridoxamine 5'-phosphate oxidase N-terminal" evidence="6">
    <location>
        <begin position="35"/>
        <end position="160"/>
    </location>
</feature>
<feature type="domain" description="Pyridoxine 5'-phosphate oxidase dimerisation C-terminal" evidence="7">
    <location>
        <begin position="173"/>
        <end position="213"/>
    </location>
</feature>
<protein>
    <recommendedName>
        <fullName evidence="5">Pyridoxine/pyridoxamine 5'-phosphate oxidase</fullName>
        <ecNumber evidence="5">1.4.3.5</ecNumber>
    </recommendedName>
    <alternativeName>
        <fullName evidence="5">PNP/PMP oxidase</fullName>
        <shortName evidence="5">PNPOx</shortName>
    </alternativeName>
    <alternativeName>
        <fullName evidence="5">Pyridoxal 5'-phosphate synthase</fullName>
    </alternativeName>
</protein>
<accession>A0ABT6EWZ0</accession>
<feature type="binding site" evidence="5">
    <location>
        <begin position="141"/>
        <end position="142"/>
    </location>
    <ligand>
        <name>FMN</name>
        <dbReference type="ChEBI" id="CHEBI:58210"/>
    </ligand>
</feature>
<evidence type="ECO:0000259" key="7">
    <source>
        <dbReference type="Pfam" id="PF10590"/>
    </source>
</evidence>
<feature type="binding site" evidence="5">
    <location>
        <begin position="62"/>
        <end position="67"/>
    </location>
    <ligand>
        <name>FMN</name>
        <dbReference type="ChEBI" id="CHEBI:58210"/>
    </ligand>
</feature>
<dbReference type="EC" id="1.4.3.5" evidence="5"/>
<organism evidence="8 9">
    <name type="scientific">Candidatus Synechococcus calcipolaris G9</name>
    <dbReference type="NCBI Taxonomy" id="1497997"/>
    <lineage>
        <taxon>Bacteria</taxon>
        <taxon>Bacillati</taxon>
        <taxon>Cyanobacteriota</taxon>
        <taxon>Cyanophyceae</taxon>
        <taxon>Synechococcales</taxon>
        <taxon>Synechococcaceae</taxon>
        <taxon>Synechococcus</taxon>
    </lineage>
</organism>
<dbReference type="Pfam" id="PF10590">
    <property type="entry name" value="PNP_phzG_C"/>
    <property type="match status" value="1"/>
</dbReference>
<dbReference type="GO" id="GO:0004733">
    <property type="term" value="F:pyridoxamine phosphate oxidase activity"/>
    <property type="evidence" value="ECO:0007669"/>
    <property type="project" value="UniProtKB-EC"/>
</dbReference>
<dbReference type="InterPro" id="IPR012349">
    <property type="entry name" value="Split_barrel_FMN-bd"/>
</dbReference>
<evidence type="ECO:0000256" key="4">
    <source>
        <dbReference type="ARBA" id="ARBA00023002"/>
    </source>
</evidence>
<keyword evidence="3 5" id="KW-0288">FMN</keyword>
<reference evidence="8" key="1">
    <citation type="journal article" date="2022" name="Genome Biol. Evol.">
        <title>A New Gene Family Diagnostic for Intracellular Biomineralization of Amorphous Ca Carbonates by Cyanobacteria.</title>
        <authorList>
            <person name="Benzerara K."/>
            <person name="Duprat E."/>
            <person name="Bitard-Feildel T."/>
            <person name="Caumes G."/>
            <person name="Cassier-Chauvat C."/>
            <person name="Chauvat F."/>
            <person name="Dezi M."/>
            <person name="Diop S.I."/>
            <person name="Gaschignard G."/>
            <person name="Gorgen S."/>
            <person name="Gugger M."/>
            <person name="Lopez-Garcia P."/>
            <person name="Millet M."/>
            <person name="Skouri-Panet F."/>
            <person name="Moreira D."/>
            <person name="Callebaut I."/>
        </authorList>
    </citation>
    <scope>NUCLEOTIDE SEQUENCE</scope>
    <source>
        <strain evidence="8">G9</strain>
    </source>
</reference>
<dbReference type="PIRSF" id="PIRSF000190">
    <property type="entry name" value="Pyd_amn-ph_oxd"/>
    <property type="match status" value="1"/>
</dbReference>
<keyword evidence="4 5" id="KW-0560">Oxidoreductase</keyword>
<dbReference type="InterPro" id="IPR019740">
    <property type="entry name" value="Pyridox_Oxase_CS"/>
</dbReference>
<proteinExistence type="inferred from homology"/>
<feature type="binding site" evidence="5">
    <location>
        <position position="196"/>
    </location>
    <ligand>
        <name>FMN</name>
        <dbReference type="ChEBI" id="CHEBI:58210"/>
    </ligand>
</feature>
<evidence type="ECO:0000313" key="8">
    <source>
        <dbReference type="EMBL" id="MDG2990301.1"/>
    </source>
</evidence>
<comment type="function">
    <text evidence="5">Catalyzes the oxidation of either pyridoxine 5'-phosphate (PNP) or pyridoxamine 5'-phosphate (PMP) into pyridoxal 5'-phosphate (PLP).</text>
</comment>
<sequence length="213" mass="24761">MTVTIADLRRDYRLQRLLETDVDSHPLGQFQAWFADAVRSQLPEPNAMTLATLGLDGMPAARMVLLKDVDEQGFVFFTNYRSRKGLELAQNPLAALVFWWAELERQVRIEGHVTPISPSQSDRYFQTRPLGSQWGAWASDQSQVLDSYQHLEEKLEVVKATYGEANVPRPKHWGGYRLEPRLVEFWQGRTNRLHDRLCYTKADETWQIQRLFP</sequence>
<feature type="binding site" evidence="5">
    <location>
        <position position="106"/>
    </location>
    <ligand>
        <name>FMN</name>
        <dbReference type="ChEBI" id="CHEBI:58210"/>
    </ligand>
</feature>
<dbReference type="Gene3D" id="2.30.110.10">
    <property type="entry name" value="Electron Transport, Fmn-binding Protein, Chain A"/>
    <property type="match status" value="1"/>
</dbReference>
<gene>
    <name evidence="5 8" type="primary">pdxH</name>
    <name evidence="8" type="ORF">L3556_05025</name>
</gene>
<keyword evidence="9" id="KW-1185">Reference proteome</keyword>
<feature type="binding site" evidence="5">
    <location>
        <position position="186"/>
    </location>
    <ligand>
        <name>FMN</name>
        <dbReference type="ChEBI" id="CHEBI:58210"/>
    </ligand>
</feature>
<name>A0ABT6EWZ0_9SYNE</name>
<feature type="binding site" evidence="5">
    <location>
        <position position="83"/>
    </location>
    <ligand>
        <name>FMN</name>
        <dbReference type="ChEBI" id="CHEBI:58210"/>
    </ligand>
</feature>
<comment type="catalytic activity">
    <reaction evidence="5">
        <text>pyridoxine 5'-phosphate + O2 = pyridoxal 5'-phosphate + H2O2</text>
        <dbReference type="Rhea" id="RHEA:15149"/>
        <dbReference type="ChEBI" id="CHEBI:15379"/>
        <dbReference type="ChEBI" id="CHEBI:16240"/>
        <dbReference type="ChEBI" id="CHEBI:58589"/>
        <dbReference type="ChEBI" id="CHEBI:597326"/>
        <dbReference type="EC" id="1.4.3.5"/>
    </reaction>
</comment>
<comment type="pathway">
    <text evidence="5">Cofactor metabolism; pyridoxal 5'-phosphate salvage; pyridoxal 5'-phosphate from pyridoxine 5'-phosphate: step 1/1.</text>
</comment>
<evidence type="ECO:0000259" key="6">
    <source>
        <dbReference type="Pfam" id="PF01243"/>
    </source>
</evidence>
<dbReference type="PROSITE" id="PS01064">
    <property type="entry name" value="PYRIDOX_OXIDASE"/>
    <property type="match status" value="1"/>
</dbReference>
<comment type="similarity">
    <text evidence="1 5">Belongs to the pyridoxamine 5'-phosphate oxidase family.</text>
</comment>
<feature type="binding site" evidence="5">
    <location>
        <begin position="77"/>
        <end position="78"/>
    </location>
    <ligand>
        <name>FMN</name>
        <dbReference type="ChEBI" id="CHEBI:58210"/>
    </ligand>
</feature>
<comment type="cofactor">
    <cofactor evidence="5">
        <name>FMN</name>
        <dbReference type="ChEBI" id="CHEBI:58210"/>
    </cofactor>
    <text evidence="5">Binds 1 FMN per subunit.</text>
</comment>
<dbReference type="InterPro" id="IPR011576">
    <property type="entry name" value="Pyridox_Oxase_N"/>
</dbReference>
<keyword evidence="5" id="KW-0664">Pyridoxine biosynthesis</keyword>
<comment type="subunit">
    <text evidence="5">Homodimer.</text>
</comment>
<dbReference type="Proteomes" id="UP001154265">
    <property type="component" value="Unassembled WGS sequence"/>
</dbReference>
<dbReference type="RefSeq" id="WP_277866214.1">
    <property type="nucleotide sequence ID" value="NZ_JAKKUT010000002.1"/>
</dbReference>
<dbReference type="SUPFAM" id="SSF50475">
    <property type="entry name" value="FMN-binding split barrel"/>
    <property type="match status" value="1"/>
</dbReference>
<dbReference type="HAMAP" id="MF_01629">
    <property type="entry name" value="PdxH"/>
    <property type="match status" value="1"/>
</dbReference>
<evidence type="ECO:0000256" key="2">
    <source>
        <dbReference type="ARBA" id="ARBA00022630"/>
    </source>
</evidence>
<feature type="binding site" evidence="5">
    <location>
        <position position="67"/>
    </location>
    <ligand>
        <name>substrate</name>
    </ligand>
</feature>
<comment type="caution">
    <text evidence="8">The sequence shown here is derived from an EMBL/GenBank/DDBJ whole genome shotgun (WGS) entry which is preliminary data.</text>
</comment>
<feature type="binding site" evidence="5">
    <location>
        <position position="128"/>
    </location>
    <ligand>
        <name>substrate</name>
    </ligand>
</feature>
<dbReference type="NCBIfam" id="TIGR00558">
    <property type="entry name" value="pdxH"/>
    <property type="match status" value="1"/>
</dbReference>
<evidence type="ECO:0000256" key="3">
    <source>
        <dbReference type="ARBA" id="ARBA00022643"/>
    </source>
</evidence>
<feature type="binding site" evidence="5">
    <location>
        <position position="124"/>
    </location>
    <ligand>
        <name>substrate</name>
    </ligand>
</feature>
<evidence type="ECO:0000256" key="5">
    <source>
        <dbReference type="HAMAP-Rule" id="MF_01629"/>
    </source>
</evidence>
<evidence type="ECO:0000256" key="1">
    <source>
        <dbReference type="ARBA" id="ARBA00007301"/>
    </source>
</evidence>
<feature type="binding site" evidence="5">
    <location>
        <position position="84"/>
    </location>
    <ligand>
        <name>FMN</name>
        <dbReference type="ChEBI" id="CHEBI:58210"/>
    </ligand>
</feature>
<reference evidence="8" key="2">
    <citation type="submission" date="2022-01" db="EMBL/GenBank/DDBJ databases">
        <authorList>
            <person name="Zivanovic Y."/>
            <person name="Moreira D."/>
            <person name="Lopez-Garcia P."/>
        </authorList>
    </citation>
    <scope>NUCLEOTIDE SEQUENCE</scope>
    <source>
        <strain evidence="8">G9</strain>
    </source>
</reference>
<dbReference type="Pfam" id="PF01243">
    <property type="entry name" value="PNPOx_N"/>
    <property type="match status" value="1"/>
</dbReference>